<evidence type="ECO:0000313" key="1">
    <source>
        <dbReference type="EMBL" id="SKB86437.1"/>
    </source>
</evidence>
<keyword evidence="2" id="KW-1185">Reference proteome</keyword>
<sequence>MKNTSQDFLRPKTFNASTLPLGKDYIPYIKADVTLIRVKFAHIVFIYLLM</sequence>
<reference evidence="2" key="1">
    <citation type="submission" date="2017-02" db="EMBL/GenBank/DDBJ databases">
        <authorList>
            <person name="Varghese N."/>
            <person name="Submissions S."/>
        </authorList>
    </citation>
    <scope>NUCLEOTIDE SEQUENCE [LARGE SCALE GENOMIC DNA]</scope>
    <source>
        <strain evidence="2">DSM 24967</strain>
    </source>
</reference>
<organism evidence="1 2">
    <name type="scientific">Parabacteroides chartae</name>
    <dbReference type="NCBI Taxonomy" id="1037355"/>
    <lineage>
        <taxon>Bacteria</taxon>
        <taxon>Pseudomonadati</taxon>
        <taxon>Bacteroidota</taxon>
        <taxon>Bacteroidia</taxon>
        <taxon>Bacteroidales</taxon>
        <taxon>Tannerellaceae</taxon>
        <taxon>Parabacteroides</taxon>
    </lineage>
</organism>
<accession>A0A1T5ER65</accession>
<gene>
    <name evidence="1" type="ORF">SAMN05660349_03095</name>
</gene>
<dbReference type="EMBL" id="FUYQ01000030">
    <property type="protein sequence ID" value="SKB86437.1"/>
    <property type="molecule type" value="Genomic_DNA"/>
</dbReference>
<dbReference type="Proteomes" id="UP000190852">
    <property type="component" value="Unassembled WGS sequence"/>
</dbReference>
<name>A0A1T5ER65_9BACT</name>
<proteinExistence type="predicted"/>
<evidence type="ECO:0000313" key="2">
    <source>
        <dbReference type="Proteomes" id="UP000190852"/>
    </source>
</evidence>
<protein>
    <submittedName>
        <fullName evidence="1">Uncharacterized protein</fullName>
    </submittedName>
</protein>
<dbReference type="AlphaFoldDB" id="A0A1T5ER65"/>